<dbReference type="EMBL" id="BRXS01000001">
    <property type="protein sequence ID" value="GLC24077.1"/>
    <property type="molecule type" value="Genomic_DNA"/>
</dbReference>
<dbReference type="Pfam" id="PF04134">
    <property type="entry name" value="DCC1-like"/>
    <property type="match status" value="1"/>
</dbReference>
<dbReference type="AlphaFoldDB" id="A0AA37Q5D8"/>
<evidence type="ECO:0008006" key="4">
    <source>
        <dbReference type="Google" id="ProtNLM"/>
    </source>
</evidence>
<gene>
    <name evidence="2" type="ORF">rosag_05900</name>
</gene>
<evidence type="ECO:0000313" key="2">
    <source>
        <dbReference type="EMBL" id="GLC24077.1"/>
    </source>
</evidence>
<reference evidence="2" key="1">
    <citation type="submission" date="2022-08" db="EMBL/GenBank/DDBJ databases">
        <title>Draft genome sequencing of Roseisolibacter agri AW1220.</title>
        <authorList>
            <person name="Tobiishi Y."/>
            <person name="Tonouchi A."/>
        </authorList>
    </citation>
    <scope>NUCLEOTIDE SEQUENCE</scope>
    <source>
        <strain evidence="2">AW1220</strain>
    </source>
</reference>
<protein>
    <recommendedName>
        <fullName evidence="4">Thiol-disulfide oxidoreductase</fullName>
    </recommendedName>
</protein>
<feature type="region of interest" description="Disordered" evidence="1">
    <location>
        <begin position="136"/>
        <end position="159"/>
    </location>
</feature>
<dbReference type="GO" id="GO:0015035">
    <property type="term" value="F:protein-disulfide reductase activity"/>
    <property type="evidence" value="ECO:0007669"/>
    <property type="project" value="InterPro"/>
</dbReference>
<proteinExistence type="predicted"/>
<comment type="caution">
    <text evidence="2">The sequence shown here is derived from an EMBL/GenBank/DDBJ whole genome shotgun (WGS) entry which is preliminary data.</text>
</comment>
<sequence length="159" mass="16916">MNAPAPILLYDGDCGFCARSVQFVLAREGRDRSLRFATLQGATGDAARRARPELAGIDSVLWVEPDARGGIGRVLVRSDAALRTLTYLGGGWRVLAALGRLAPRGLRDAVYDLIARHRLRLAGRADPSCLLPTPEQRSRFVDGTGAPAGEPVEIPAGTG</sequence>
<organism evidence="2 3">
    <name type="scientific">Roseisolibacter agri</name>
    <dbReference type="NCBI Taxonomy" id="2014610"/>
    <lineage>
        <taxon>Bacteria</taxon>
        <taxon>Pseudomonadati</taxon>
        <taxon>Gemmatimonadota</taxon>
        <taxon>Gemmatimonadia</taxon>
        <taxon>Gemmatimonadales</taxon>
        <taxon>Gemmatimonadaceae</taxon>
        <taxon>Roseisolibacter</taxon>
    </lineage>
</organism>
<dbReference type="RefSeq" id="WP_284348521.1">
    <property type="nucleotide sequence ID" value="NZ_BRXS01000001.1"/>
</dbReference>
<dbReference type="PANTHER" id="PTHR33639:SF2">
    <property type="entry name" value="DUF393 DOMAIN-CONTAINING PROTEIN"/>
    <property type="match status" value="1"/>
</dbReference>
<evidence type="ECO:0000313" key="3">
    <source>
        <dbReference type="Proteomes" id="UP001161325"/>
    </source>
</evidence>
<accession>A0AA37Q5D8</accession>
<dbReference type="Proteomes" id="UP001161325">
    <property type="component" value="Unassembled WGS sequence"/>
</dbReference>
<dbReference type="PANTHER" id="PTHR33639">
    <property type="entry name" value="THIOL-DISULFIDE OXIDOREDUCTASE DCC"/>
    <property type="match status" value="1"/>
</dbReference>
<dbReference type="InterPro" id="IPR052927">
    <property type="entry name" value="DCC_oxidoreductase"/>
</dbReference>
<dbReference type="InterPro" id="IPR007263">
    <property type="entry name" value="DCC1-like"/>
</dbReference>
<evidence type="ECO:0000256" key="1">
    <source>
        <dbReference type="SAM" id="MobiDB-lite"/>
    </source>
</evidence>
<keyword evidence="3" id="KW-1185">Reference proteome</keyword>
<name>A0AA37Q5D8_9BACT</name>